<dbReference type="InterPro" id="IPR052895">
    <property type="entry name" value="HetReg/Transcr_Mod"/>
</dbReference>
<comment type="caution">
    <text evidence="2">The sequence shown here is derived from an EMBL/GenBank/DDBJ whole genome shotgun (WGS) entry which is preliminary data.</text>
</comment>
<feature type="domain" description="Heterokaryon incompatibility" evidence="1">
    <location>
        <begin position="57"/>
        <end position="232"/>
    </location>
</feature>
<protein>
    <recommendedName>
        <fullName evidence="1">Heterokaryon incompatibility domain-containing protein</fullName>
    </recommendedName>
</protein>
<organism evidence="2 3">
    <name type="scientific">Polyplosphaeria fusca</name>
    <dbReference type="NCBI Taxonomy" id="682080"/>
    <lineage>
        <taxon>Eukaryota</taxon>
        <taxon>Fungi</taxon>
        <taxon>Dikarya</taxon>
        <taxon>Ascomycota</taxon>
        <taxon>Pezizomycotina</taxon>
        <taxon>Dothideomycetes</taxon>
        <taxon>Pleosporomycetidae</taxon>
        <taxon>Pleosporales</taxon>
        <taxon>Tetraplosphaeriaceae</taxon>
        <taxon>Polyplosphaeria</taxon>
    </lineage>
</organism>
<dbReference type="AlphaFoldDB" id="A0A9P4QVV5"/>
<proteinExistence type="predicted"/>
<evidence type="ECO:0000313" key="3">
    <source>
        <dbReference type="Proteomes" id="UP000799444"/>
    </source>
</evidence>
<gene>
    <name evidence="2" type="ORF">EJ04DRAFT_497869</name>
</gene>
<dbReference type="EMBL" id="ML996187">
    <property type="protein sequence ID" value="KAF2731891.1"/>
    <property type="molecule type" value="Genomic_DNA"/>
</dbReference>
<dbReference type="Pfam" id="PF26639">
    <property type="entry name" value="Het-6_barrel"/>
    <property type="match status" value="1"/>
</dbReference>
<dbReference type="OrthoDB" id="3553147at2759"/>
<evidence type="ECO:0000313" key="2">
    <source>
        <dbReference type="EMBL" id="KAF2731891.1"/>
    </source>
</evidence>
<dbReference type="InterPro" id="IPR010730">
    <property type="entry name" value="HET"/>
</dbReference>
<dbReference type="PANTHER" id="PTHR24148:SF73">
    <property type="entry name" value="HET DOMAIN PROTEIN (AFU_ORTHOLOGUE AFUA_8G01020)"/>
    <property type="match status" value="1"/>
</dbReference>
<dbReference type="PANTHER" id="PTHR24148">
    <property type="entry name" value="ANKYRIN REPEAT DOMAIN-CONTAINING PROTEIN 39 HOMOLOG-RELATED"/>
    <property type="match status" value="1"/>
</dbReference>
<dbReference type="Pfam" id="PF06985">
    <property type="entry name" value="HET"/>
    <property type="match status" value="1"/>
</dbReference>
<sequence length="638" mass="72387">MPRAEQAITRSHAFRYQSLEWSNDIRLLSIPPKTPTSSTNAVKYTLSHVSLDSGYRYKALSYVWGNSALSHGICVNESILPIAENLAIVLEELQNGDEEVSFWIDAICINQQDASEKTSQVQLMRDIYKAAEEVVLWLGPSTPQTDCTLQQVRKLGDKLVNLNMWSLNWSNPNMWADRPTGLTDEEVRLRSGVMEIVHQHLEEIRDGGHPFWWIMSDLRTRSWFKRVWCIQECANARTAIFRCGREGVEFTRFWATACYVRLFESIASHHPAAQEGDSFWKMEWLTNAMVAAFPTDLISIRRQTLLSGTYNLRTLLHMTNVVESSTERRIEATDPRDRVYALLGIASDPAATDIIADYNVSCESVYITTAHALIRHGHDDILSLCRTRNLYPSLPSWVPDWSAQIRKPWSTFHTDCFFNASGGSSITIKSDGAFSKITLQGVFVDTIQEAGSIWSLGVDTKFDYAAALRYVNDVGAYLSQSPRYTPEERVEAEWRLPIGDTELGTQAWQITRATPRSYMREGHATLRLVASTSDDAAEDAHVKFVKSNRLPFASYMCQMERMHESRPFRSESGWVGIAPSHAKPGDVVFIFKGCRVPYVIRNHEQANGWSLVGEAHVYAIMDGEFMKEQRPVEEITLC</sequence>
<keyword evidence="3" id="KW-1185">Reference proteome</keyword>
<evidence type="ECO:0000259" key="1">
    <source>
        <dbReference type="Pfam" id="PF06985"/>
    </source>
</evidence>
<dbReference type="Proteomes" id="UP000799444">
    <property type="component" value="Unassembled WGS sequence"/>
</dbReference>
<name>A0A9P4QVV5_9PLEO</name>
<accession>A0A9P4QVV5</accession>
<reference evidence="2" key="1">
    <citation type="journal article" date="2020" name="Stud. Mycol.">
        <title>101 Dothideomycetes genomes: a test case for predicting lifestyles and emergence of pathogens.</title>
        <authorList>
            <person name="Haridas S."/>
            <person name="Albert R."/>
            <person name="Binder M."/>
            <person name="Bloem J."/>
            <person name="Labutti K."/>
            <person name="Salamov A."/>
            <person name="Andreopoulos B."/>
            <person name="Baker S."/>
            <person name="Barry K."/>
            <person name="Bills G."/>
            <person name="Bluhm B."/>
            <person name="Cannon C."/>
            <person name="Castanera R."/>
            <person name="Culley D."/>
            <person name="Daum C."/>
            <person name="Ezra D."/>
            <person name="Gonzalez J."/>
            <person name="Henrissat B."/>
            <person name="Kuo A."/>
            <person name="Liang C."/>
            <person name="Lipzen A."/>
            <person name="Lutzoni F."/>
            <person name="Magnuson J."/>
            <person name="Mondo S."/>
            <person name="Nolan M."/>
            <person name="Ohm R."/>
            <person name="Pangilinan J."/>
            <person name="Park H.-J."/>
            <person name="Ramirez L."/>
            <person name="Alfaro M."/>
            <person name="Sun H."/>
            <person name="Tritt A."/>
            <person name="Yoshinaga Y."/>
            <person name="Zwiers L.-H."/>
            <person name="Turgeon B."/>
            <person name="Goodwin S."/>
            <person name="Spatafora J."/>
            <person name="Crous P."/>
            <person name="Grigoriev I."/>
        </authorList>
    </citation>
    <scope>NUCLEOTIDE SEQUENCE</scope>
    <source>
        <strain evidence="2">CBS 125425</strain>
    </source>
</reference>